<dbReference type="RefSeq" id="WP_284380918.1">
    <property type="nucleotide sequence ID" value="NZ_BSNM01000011.1"/>
</dbReference>
<dbReference type="Proteomes" id="UP001161389">
    <property type="component" value="Unassembled WGS sequence"/>
</dbReference>
<evidence type="ECO:0000256" key="1">
    <source>
        <dbReference type="SAM" id="Phobius"/>
    </source>
</evidence>
<feature type="transmembrane region" description="Helical" evidence="1">
    <location>
        <begin position="6"/>
        <end position="21"/>
    </location>
</feature>
<keyword evidence="1" id="KW-0472">Membrane</keyword>
<protein>
    <submittedName>
        <fullName evidence="2">Uncharacterized protein</fullName>
    </submittedName>
</protein>
<reference evidence="2" key="2">
    <citation type="submission" date="2023-01" db="EMBL/GenBank/DDBJ databases">
        <title>Draft genome sequence of Litoribrevibacter albus strain NBRC 110071.</title>
        <authorList>
            <person name="Sun Q."/>
            <person name="Mori K."/>
        </authorList>
    </citation>
    <scope>NUCLEOTIDE SEQUENCE</scope>
    <source>
        <strain evidence="2">NBRC 110071</strain>
    </source>
</reference>
<keyword evidence="3" id="KW-1185">Reference proteome</keyword>
<sequence length="124" mass="14004">MEYVLIVAAVYNLIGAFTMWFQPVPESTSDASMPFDYMQYRIFTGGTAFVFALIYLYVFYVPASAVPLLVFGIALKLWSFIASLISFKKYSFPKEEFLKVGVGNLVFAILFVLYLVTSTDIISQ</sequence>
<comment type="caution">
    <text evidence="2">The sequence shown here is derived from an EMBL/GenBank/DDBJ whole genome shotgun (WGS) entry which is preliminary data.</text>
</comment>
<keyword evidence="1" id="KW-0812">Transmembrane</keyword>
<name>A0AA37S8S4_9GAMM</name>
<organism evidence="2 3">
    <name type="scientific">Litoribrevibacter albus</name>
    <dbReference type="NCBI Taxonomy" id="1473156"/>
    <lineage>
        <taxon>Bacteria</taxon>
        <taxon>Pseudomonadati</taxon>
        <taxon>Pseudomonadota</taxon>
        <taxon>Gammaproteobacteria</taxon>
        <taxon>Oceanospirillales</taxon>
        <taxon>Oceanospirillaceae</taxon>
        <taxon>Litoribrevibacter</taxon>
    </lineage>
</organism>
<feature type="transmembrane region" description="Helical" evidence="1">
    <location>
        <begin position="66"/>
        <end position="85"/>
    </location>
</feature>
<feature type="transmembrane region" description="Helical" evidence="1">
    <location>
        <begin position="97"/>
        <end position="116"/>
    </location>
</feature>
<feature type="transmembrane region" description="Helical" evidence="1">
    <location>
        <begin position="42"/>
        <end position="60"/>
    </location>
</feature>
<evidence type="ECO:0000313" key="3">
    <source>
        <dbReference type="Proteomes" id="UP001161389"/>
    </source>
</evidence>
<reference evidence="2" key="1">
    <citation type="journal article" date="2014" name="Int. J. Syst. Evol. Microbiol.">
        <title>Complete genome sequence of Corynebacterium casei LMG S-19264T (=DSM 44701T), isolated from a smear-ripened cheese.</title>
        <authorList>
            <consortium name="US DOE Joint Genome Institute (JGI-PGF)"/>
            <person name="Walter F."/>
            <person name="Albersmeier A."/>
            <person name="Kalinowski J."/>
            <person name="Ruckert C."/>
        </authorList>
    </citation>
    <scope>NUCLEOTIDE SEQUENCE</scope>
    <source>
        <strain evidence="2">NBRC 110071</strain>
    </source>
</reference>
<proteinExistence type="predicted"/>
<gene>
    <name evidence="2" type="ORF">GCM10007876_18210</name>
</gene>
<evidence type="ECO:0000313" key="2">
    <source>
        <dbReference type="EMBL" id="GLQ31342.1"/>
    </source>
</evidence>
<keyword evidence="1" id="KW-1133">Transmembrane helix</keyword>
<accession>A0AA37S8S4</accession>
<dbReference type="EMBL" id="BSNM01000011">
    <property type="protein sequence ID" value="GLQ31342.1"/>
    <property type="molecule type" value="Genomic_DNA"/>
</dbReference>
<dbReference type="AlphaFoldDB" id="A0AA37S8S4"/>